<dbReference type="Gene3D" id="3.90.660.10">
    <property type="match status" value="1"/>
</dbReference>
<dbReference type="InterPro" id="IPR001613">
    <property type="entry name" value="Flavin_amine_oxidase"/>
</dbReference>
<keyword evidence="12" id="KW-1185">Reference proteome</keyword>
<evidence type="ECO:0000313" key="12">
    <source>
        <dbReference type="Proteomes" id="UP001181693"/>
    </source>
</evidence>
<evidence type="ECO:0000256" key="2">
    <source>
        <dbReference type="ARBA" id="ARBA00004496"/>
    </source>
</evidence>
<comment type="subcellular location">
    <subcellularLocation>
        <location evidence="2">Cytoplasm</location>
    </subcellularLocation>
</comment>
<evidence type="ECO:0000256" key="9">
    <source>
        <dbReference type="RuleBase" id="RU362067"/>
    </source>
</evidence>
<keyword evidence="6 9" id="KW-0274">FAD</keyword>
<dbReference type="PANTHER" id="PTHR10742">
    <property type="entry name" value="FLAVIN MONOAMINE OXIDASE"/>
    <property type="match status" value="1"/>
</dbReference>
<dbReference type="InterPro" id="IPR036188">
    <property type="entry name" value="FAD/NAD-bd_sf"/>
</dbReference>
<evidence type="ECO:0000256" key="8">
    <source>
        <dbReference type="PIRSR" id="PIRSR601613-1"/>
    </source>
</evidence>
<gene>
    <name evidence="11" type="ORF">GDO54_004668</name>
</gene>
<dbReference type="GO" id="GO:0046203">
    <property type="term" value="P:spermidine catabolic process"/>
    <property type="evidence" value="ECO:0007669"/>
    <property type="project" value="TreeGrafter"/>
</dbReference>
<reference evidence="11" key="1">
    <citation type="thesis" date="2020" institute="ProQuest LLC" country="789 East Eisenhower Parkway, Ann Arbor, MI, USA">
        <title>Comparative Genomics and Chromosome Evolution.</title>
        <authorList>
            <person name="Mudd A.B."/>
        </authorList>
    </citation>
    <scope>NUCLEOTIDE SEQUENCE</scope>
    <source>
        <strain evidence="11">1538</strain>
        <tissue evidence="11">Blood</tissue>
    </source>
</reference>
<evidence type="ECO:0000256" key="7">
    <source>
        <dbReference type="ARBA" id="ARBA00023002"/>
    </source>
</evidence>
<dbReference type="PANTHER" id="PTHR10742:SF405">
    <property type="entry name" value="PEROXISOMAL N(1)-ACETYL-SPERMINE_SPERMIDINE OXIDASE"/>
    <property type="match status" value="1"/>
</dbReference>
<evidence type="ECO:0000256" key="6">
    <source>
        <dbReference type="ARBA" id="ARBA00022827"/>
    </source>
</evidence>
<comment type="caution">
    <text evidence="11">The sequence shown here is derived from an EMBL/GenBank/DDBJ whole genome shotgun (WGS) entry which is preliminary data.</text>
</comment>
<dbReference type="GO" id="GO:0008131">
    <property type="term" value="F:primary methylamine oxidase activity"/>
    <property type="evidence" value="ECO:0007669"/>
    <property type="project" value="UniProtKB-ARBA"/>
</dbReference>
<evidence type="ECO:0000313" key="11">
    <source>
        <dbReference type="EMBL" id="DBA15460.1"/>
    </source>
</evidence>
<dbReference type="InterPro" id="IPR050281">
    <property type="entry name" value="Flavin_monoamine_oxidase"/>
</dbReference>
<evidence type="ECO:0000259" key="10">
    <source>
        <dbReference type="Pfam" id="PF01593"/>
    </source>
</evidence>
<dbReference type="EMBL" id="DYDO01000012">
    <property type="protein sequence ID" value="DBA15460.1"/>
    <property type="molecule type" value="Genomic_DNA"/>
</dbReference>
<feature type="binding site" evidence="8">
    <location>
        <position position="236"/>
    </location>
    <ligand>
        <name>FAD</name>
        <dbReference type="ChEBI" id="CHEBI:57692"/>
    </ligand>
</feature>
<dbReference type="EC" id="1.4.3.-" evidence="9"/>
<feature type="domain" description="Amine oxidase" evidence="10">
    <location>
        <begin position="15"/>
        <end position="486"/>
    </location>
</feature>
<evidence type="ECO:0000256" key="3">
    <source>
        <dbReference type="ARBA" id="ARBA00005995"/>
    </source>
</evidence>
<protein>
    <recommendedName>
        <fullName evidence="9">Amine oxidase</fullName>
        <ecNumber evidence="9">1.4.3.-</ecNumber>
    </recommendedName>
</protein>
<evidence type="ECO:0000256" key="5">
    <source>
        <dbReference type="ARBA" id="ARBA00022630"/>
    </source>
</evidence>
<feature type="binding site" evidence="8">
    <location>
        <begin position="36"/>
        <end position="37"/>
    </location>
    <ligand>
        <name>FAD</name>
        <dbReference type="ChEBI" id="CHEBI:57692"/>
    </ligand>
</feature>
<dbReference type="InterPro" id="IPR002937">
    <property type="entry name" value="Amino_oxidase"/>
</dbReference>
<dbReference type="SUPFAM" id="SSF51905">
    <property type="entry name" value="FAD/NAD(P)-binding domain"/>
    <property type="match status" value="1"/>
</dbReference>
<dbReference type="PRINTS" id="PR00757">
    <property type="entry name" value="AMINEOXDASEF"/>
</dbReference>
<name>A0AAV2ZJQ1_PYXAD</name>
<dbReference type="Proteomes" id="UP001181693">
    <property type="component" value="Unassembled WGS sequence"/>
</dbReference>
<comment type="similarity">
    <text evidence="3 9">Belongs to the flavin monoamine oxidase family.</text>
</comment>
<evidence type="ECO:0000256" key="4">
    <source>
        <dbReference type="ARBA" id="ARBA00022490"/>
    </source>
</evidence>
<feature type="binding site" evidence="8">
    <location>
        <position position="16"/>
    </location>
    <ligand>
        <name>FAD</name>
        <dbReference type="ChEBI" id="CHEBI:57692"/>
    </ligand>
</feature>
<dbReference type="SUPFAM" id="SSF54373">
    <property type="entry name" value="FAD-linked reductases, C-terminal domain"/>
    <property type="match status" value="1"/>
</dbReference>
<keyword evidence="4" id="KW-0963">Cytoplasm</keyword>
<organism evidence="11 12">
    <name type="scientific">Pyxicephalus adspersus</name>
    <name type="common">African bullfrog</name>
    <dbReference type="NCBI Taxonomy" id="30357"/>
    <lineage>
        <taxon>Eukaryota</taxon>
        <taxon>Metazoa</taxon>
        <taxon>Chordata</taxon>
        <taxon>Craniata</taxon>
        <taxon>Vertebrata</taxon>
        <taxon>Euteleostomi</taxon>
        <taxon>Amphibia</taxon>
        <taxon>Batrachia</taxon>
        <taxon>Anura</taxon>
        <taxon>Neobatrachia</taxon>
        <taxon>Ranoidea</taxon>
        <taxon>Pyxicephalidae</taxon>
        <taxon>Pyxicephalinae</taxon>
        <taxon>Pyxicephalus</taxon>
    </lineage>
</organism>
<keyword evidence="5 9" id="KW-0285">Flavoprotein</keyword>
<comment type="cofactor">
    <cofactor evidence="1 9">
        <name>FAD</name>
        <dbReference type="ChEBI" id="CHEBI:57692"/>
    </cofactor>
</comment>
<feature type="binding site" evidence="8">
    <location>
        <position position="370"/>
    </location>
    <ligand>
        <name>substrate</name>
    </ligand>
</feature>
<dbReference type="Gene3D" id="3.50.50.60">
    <property type="entry name" value="FAD/NAD(P)-binding domain"/>
    <property type="match status" value="1"/>
</dbReference>
<dbReference type="Pfam" id="PF01593">
    <property type="entry name" value="Amino_oxidase"/>
    <property type="match status" value="1"/>
</dbReference>
<proteinExistence type="inferred from homology"/>
<evidence type="ECO:0000256" key="1">
    <source>
        <dbReference type="ARBA" id="ARBA00001974"/>
    </source>
</evidence>
<dbReference type="GO" id="GO:0005737">
    <property type="term" value="C:cytoplasm"/>
    <property type="evidence" value="ECO:0007669"/>
    <property type="project" value="UniProtKB-SubCell"/>
</dbReference>
<keyword evidence="7 9" id="KW-0560">Oxidoreductase</keyword>
<dbReference type="GO" id="GO:0046592">
    <property type="term" value="F:polyamine oxidase activity"/>
    <property type="evidence" value="ECO:0007669"/>
    <property type="project" value="TreeGrafter"/>
</dbReference>
<dbReference type="AlphaFoldDB" id="A0AAV2ZJQ1"/>
<sequence length="501" mass="55563">MGRRTPSVLIVGSGISGIGAAEKVHKNGFQNIRILEATGRTGGRIRTQKFAKGLAEMGAQWIHGPSPENPVFQLSSQYNLVGPDALREENQKVDVGGHPPDIPVIYSSSGKEINPTLVENVTNLYYEWLEKSRNFTKDTCSPDDSVGSFMRREILRSSKEWNKDVSELNMAILRALLNVECCVSGTHSMDHVALCPFGEYTMFLGLDCTFPKGYESLVNRIKANLPNDTVLLNKPVKRINWNGSFQGNDSNAHPVRVQCEDGDTFVADHVIVTVPLGFLKKHADDFLSPPLPPSKKQAIKKLGFGTMNKILLEFEKPFWDPNTTYIQLVWEGDSPLTESQKDLRKHWVKKLSGFVVLDPPGQLGHVLCGFMAGKESEYMETLSDEEVVSSMTSLLRQFTGNPELPPPISILRSQWHSQPYTGGSYSYVAVGSSGNDIEVLAEPLPKERNAAKPLQVLFAGEATERNFYSTTHGALMSGWREAQRLIDQYPELGAAVRKAKL</sequence>
<accession>A0AAV2ZJQ1</accession>